<comment type="caution">
    <text evidence="2">The sequence shown here is derived from an EMBL/GenBank/DDBJ whole genome shotgun (WGS) entry which is preliminary data.</text>
</comment>
<keyword evidence="1" id="KW-1133">Transmembrane helix</keyword>
<feature type="transmembrane region" description="Helical" evidence="1">
    <location>
        <begin position="154"/>
        <end position="178"/>
    </location>
</feature>
<organism evidence="2 3">
    <name type="scientific">Metabacillus herbersteinensis</name>
    <dbReference type="NCBI Taxonomy" id="283816"/>
    <lineage>
        <taxon>Bacteria</taxon>
        <taxon>Bacillati</taxon>
        <taxon>Bacillota</taxon>
        <taxon>Bacilli</taxon>
        <taxon>Bacillales</taxon>
        <taxon>Bacillaceae</taxon>
        <taxon>Metabacillus</taxon>
    </lineage>
</organism>
<reference evidence="2 3" key="1">
    <citation type="submission" date="2024-09" db="EMBL/GenBank/DDBJ databases">
        <authorList>
            <person name="Sun Q."/>
            <person name="Mori K."/>
        </authorList>
    </citation>
    <scope>NUCLEOTIDE SEQUENCE [LARGE SCALE GENOMIC DNA]</scope>
    <source>
        <strain evidence="2 3">CCM 7228</strain>
    </source>
</reference>
<evidence type="ECO:0008006" key="4">
    <source>
        <dbReference type="Google" id="ProtNLM"/>
    </source>
</evidence>
<keyword evidence="3" id="KW-1185">Reference proteome</keyword>
<keyword evidence="1" id="KW-0472">Membrane</keyword>
<dbReference type="InterPro" id="IPR014617">
    <property type="entry name" value="YphA_Bacsu"/>
</dbReference>
<feature type="transmembrane region" description="Helical" evidence="1">
    <location>
        <begin position="101"/>
        <end position="123"/>
    </location>
</feature>
<accession>A0ABV6GD43</accession>
<proteinExistence type="predicted"/>
<feature type="transmembrane region" description="Helical" evidence="1">
    <location>
        <begin position="6"/>
        <end position="22"/>
    </location>
</feature>
<dbReference type="Proteomes" id="UP001589854">
    <property type="component" value="Unassembled WGS sequence"/>
</dbReference>
<evidence type="ECO:0000313" key="3">
    <source>
        <dbReference type="Proteomes" id="UP001589854"/>
    </source>
</evidence>
<dbReference type="Pfam" id="PF24124">
    <property type="entry name" value="YphA"/>
    <property type="match status" value="1"/>
</dbReference>
<keyword evidence="1" id="KW-0812">Transmembrane</keyword>
<sequence>MEGILYYWLMWAAWIIATFLLKKSVMRFSCSLFILTNILVSGLFVVVAHFNISISYFLFLMCGFFLAVYKNNYTFGIFITSIALTFAYAGILLIRLYDPVWFIIDSVWIMSFVIGALSIYLGQTVTAQFSYYLIAICQGEFLYWFVLGQFHQHLIIGSTEFLDITVVGCAFIFIWNAYSHVVVMLENNLQKPIKEKQG</sequence>
<dbReference type="PIRSF" id="PIRSF036710">
    <property type="entry name" value="YphA_Bacsu"/>
    <property type="match status" value="1"/>
</dbReference>
<dbReference type="RefSeq" id="WP_378932761.1">
    <property type="nucleotide sequence ID" value="NZ_JBHLVO010000005.1"/>
</dbReference>
<feature type="transmembrane region" description="Helical" evidence="1">
    <location>
        <begin position="129"/>
        <end position="147"/>
    </location>
</feature>
<feature type="transmembrane region" description="Helical" evidence="1">
    <location>
        <begin position="73"/>
        <end position="94"/>
    </location>
</feature>
<name>A0ABV6GD43_9BACI</name>
<evidence type="ECO:0000313" key="2">
    <source>
        <dbReference type="EMBL" id="MFC0271586.1"/>
    </source>
</evidence>
<gene>
    <name evidence="2" type="ORF">ACFFIX_08970</name>
</gene>
<protein>
    <recommendedName>
        <fullName evidence="4">DUF4203 domain-containing protein</fullName>
    </recommendedName>
</protein>
<evidence type="ECO:0000256" key="1">
    <source>
        <dbReference type="SAM" id="Phobius"/>
    </source>
</evidence>
<feature type="transmembrane region" description="Helical" evidence="1">
    <location>
        <begin position="34"/>
        <end position="67"/>
    </location>
</feature>
<dbReference type="EMBL" id="JBHLVO010000005">
    <property type="protein sequence ID" value="MFC0271586.1"/>
    <property type="molecule type" value="Genomic_DNA"/>
</dbReference>